<dbReference type="NCBIfam" id="TIGR00200">
    <property type="entry name" value="cinA_nterm"/>
    <property type="match status" value="1"/>
</dbReference>
<gene>
    <name evidence="3" type="ORF">H8E23_18295</name>
</gene>
<dbReference type="Pfam" id="PF02464">
    <property type="entry name" value="CinA"/>
    <property type="match status" value="1"/>
</dbReference>
<dbReference type="Gene3D" id="3.30.70.2860">
    <property type="match status" value="1"/>
</dbReference>
<dbReference type="NCBIfam" id="TIGR00177">
    <property type="entry name" value="molyb_syn"/>
    <property type="match status" value="1"/>
</dbReference>
<dbReference type="NCBIfam" id="TIGR00199">
    <property type="entry name" value="PncC_domain"/>
    <property type="match status" value="1"/>
</dbReference>
<dbReference type="InterPro" id="IPR036653">
    <property type="entry name" value="CinA-like_C"/>
</dbReference>
<dbReference type="PIRSF" id="PIRSF006728">
    <property type="entry name" value="CinA"/>
    <property type="match status" value="1"/>
</dbReference>
<comment type="similarity">
    <text evidence="1">Belongs to the CinA family.</text>
</comment>
<comment type="caution">
    <text evidence="3">The sequence shown here is derived from an EMBL/GenBank/DDBJ whole genome shotgun (WGS) entry which is preliminary data.</text>
</comment>
<organism evidence="3 4">
    <name type="scientific">Candidatus Desulfatibia profunda</name>
    <dbReference type="NCBI Taxonomy" id="2841695"/>
    <lineage>
        <taxon>Bacteria</taxon>
        <taxon>Pseudomonadati</taxon>
        <taxon>Thermodesulfobacteriota</taxon>
        <taxon>Desulfobacteria</taxon>
        <taxon>Desulfobacterales</taxon>
        <taxon>Desulfobacterales incertae sedis</taxon>
        <taxon>Candidatus Desulfatibia</taxon>
    </lineage>
</organism>
<dbReference type="PANTHER" id="PTHR13939:SF0">
    <property type="entry name" value="NMN AMIDOHYDROLASE-LIKE PROTEIN YFAY"/>
    <property type="match status" value="1"/>
</dbReference>
<dbReference type="EMBL" id="JACNJH010000289">
    <property type="protein sequence ID" value="MBC8363336.1"/>
    <property type="molecule type" value="Genomic_DNA"/>
</dbReference>
<dbReference type="Pfam" id="PF00994">
    <property type="entry name" value="MoCF_biosynth"/>
    <property type="match status" value="1"/>
</dbReference>
<dbReference type="HAMAP" id="MF_00226_B">
    <property type="entry name" value="CinA_B"/>
    <property type="match status" value="1"/>
</dbReference>
<dbReference type="SMART" id="SM00852">
    <property type="entry name" value="MoCF_biosynth"/>
    <property type="match status" value="1"/>
</dbReference>
<dbReference type="InterPro" id="IPR008135">
    <property type="entry name" value="Competence-induced_CinA"/>
</dbReference>
<protein>
    <recommendedName>
        <fullName evidence="1">CinA-like protein</fullName>
    </recommendedName>
</protein>
<dbReference type="InterPro" id="IPR001453">
    <property type="entry name" value="MoaB/Mog_dom"/>
</dbReference>
<name>A0A8J6TPA4_9BACT</name>
<dbReference type="Gene3D" id="3.90.950.20">
    <property type="entry name" value="CinA-like"/>
    <property type="match status" value="1"/>
</dbReference>
<dbReference type="PANTHER" id="PTHR13939">
    <property type="entry name" value="NICOTINAMIDE-NUCLEOTIDE AMIDOHYDROLASE PNCC"/>
    <property type="match status" value="1"/>
</dbReference>
<sequence length="429" mass="46278">MIAEILVTGREILTGAVMDSNSAHIARALETVGLQVVRHSCVGDDLDRLVAVIKEIGNRAQICVVTGGLGPTSDDITAEAAAKAAGVELVLDQEALKAIEALFKARQRFMSPSNQKQAMLPKGSEHLDNPVGTAPGFYLNIGRCAFFFLPGVPLEMQRMLGDVVMPRIEELRGTDKTFTRVKDISTFGLTESATGERLSGFAAEFPDIALGFRALFPEIQVKLYGRGKDEINLGQRMERASEWVLKKLGRYVFSVDGNAMEAIVGRLLGQRRATLAVAESCTGGLISHWLTNVPGSSKYFLFAGVAYSNDAKIKILGVSSKTIERRGAIHEETVKEMAQGIRRIAGATYGLATSGIAGPEGGTAEKPVGTVCVGLAAEHFARGYRFHFPFGDRLMKKKIFAIAALDVLRRELQGEEAEELADNNSFSAA</sequence>
<dbReference type="SUPFAM" id="SSF53218">
    <property type="entry name" value="Molybdenum cofactor biosynthesis proteins"/>
    <property type="match status" value="1"/>
</dbReference>
<proteinExistence type="inferred from homology"/>
<evidence type="ECO:0000313" key="3">
    <source>
        <dbReference type="EMBL" id="MBC8363336.1"/>
    </source>
</evidence>
<dbReference type="InterPro" id="IPR036425">
    <property type="entry name" value="MoaB/Mog-like_dom_sf"/>
</dbReference>
<feature type="domain" description="MoaB/Mog" evidence="2">
    <location>
        <begin position="4"/>
        <end position="170"/>
    </location>
</feature>
<dbReference type="NCBIfam" id="NF001813">
    <property type="entry name" value="PRK00549.1"/>
    <property type="match status" value="1"/>
</dbReference>
<dbReference type="InterPro" id="IPR008136">
    <property type="entry name" value="CinA_C"/>
</dbReference>
<dbReference type="CDD" id="cd00885">
    <property type="entry name" value="cinA"/>
    <property type="match status" value="1"/>
</dbReference>
<evidence type="ECO:0000256" key="1">
    <source>
        <dbReference type="HAMAP-Rule" id="MF_00226"/>
    </source>
</evidence>
<evidence type="ECO:0000259" key="2">
    <source>
        <dbReference type="SMART" id="SM00852"/>
    </source>
</evidence>
<dbReference type="AlphaFoldDB" id="A0A8J6TPA4"/>
<dbReference type="Proteomes" id="UP000603434">
    <property type="component" value="Unassembled WGS sequence"/>
</dbReference>
<accession>A0A8J6TPA4</accession>
<evidence type="ECO:0000313" key="4">
    <source>
        <dbReference type="Proteomes" id="UP000603434"/>
    </source>
</evidence>
<dbReference type="SUPFAM" id="SSF142433">
    <property type="entry name" value="CinA-like"/>
    <property type="match status" value="1"/>
</dbReference>
<reference evidence="3 4" key="1">
    <citation type="submission" date="2020-08" db="EMBL/GenBank/DDBJ databases">
        <title>Bridging the membrane lipid divide: bacteria of the FCB group superphylum have the potential to synthesize archaeal ether lipids.</title>
        <authorList>
            <person name="Villanueva L."/>
            <person name="Von Meijenfeldt F.A.B."/>
            <person name="Westbye A.B."/>
            <person name="Yadav S."/>
            <person name="Hopmans E.C."/>
            <person name="Dutilh B.E."/>
            <person name="Sinninghe Damste J.S."/>
        </authorList>
    </citation>
    <scope>NUCLEOTIDE SEQUENCE [LARGE SCALE GENOMIC DNA]</scope>
    <source>
        <strain evidence="3">NIOZ-UU30</strain>
    </source>
</reference>
<dbReference type="Gene3D" id="3.40.980.10">
    <property type="entry name" value="MoaB/Mog-like domain"/>
    <property type="match status" value="1"/>
</dbReference>
<dbReference type="InterPro" id="IPR050101">
    <property type="entry name" value="CinA"/>
</dbReference>